<dbReference type="EMBL" id="CM007654">
    <property type="protein sequence ID" value="ONI13872.1"/>
    <property type="molecule type" value="Genomic_DNA"/>
</dbReference>
<dbReference type="Gramene" id="ONI13872">
    <property type="protein sequence ID" value="ONI13872"/>
    <property type="gene ID" value="PRUPE_4G251000"/>
</dbReference>
<accession>A0A251PQT5</accession>
<dbReference type="AlphaFoldDB" id="A0A251PQT5"/>
<keyword evidence="2" id="KW-1185">Reference proteome</keyword>
<name>A0A251PQT5_PRUPE</name>
<proteinExistence type="predicted"/>
<dbReference type="Proteomes" id="UP000006882">
    <property type="component" value="Chromosome G4"/>
</dbReference>
<protein>
    <submittedName>
        <fullName evidence="1">Uncharacterized protein</fullName>
    </submittedName>
</protein>
<gene>
    <name evidence="1" type="ORF">PRUPE_4G251000</name>
</gene>
<evidence type="ECO:0000313" key="1">
    <source>
        <dbReference type="EMBL" id="ONI13872.1"/>
    </source>
</evidence>
<sequence length="139" mass="15681">MDGKQHNALQPFDEAWFDVANSCGKEFELPNISTPINPQWSDNENLVFLEDQQPDILVNNYELVMTSSSCSGNVVDSFPPLKMVPAITNYVPTVDMQKGISFGNHMVHFLEEKQLVSMPTPAINSSLRNQEFTVNSKFR</sequence>
<organism evidence="1 2">
    <name type="scientific">Prunus persica</name>
    <name type="common">Peach</name>
    <name type="synonym">Amygdalus persica</name>
    <dbReference type="NCBI Taxonomy" id="3760"/>
    <lineage>
        <taxon>Eukaryota</taxon>
        <taxon>Viridiplantae</taxon>
        <taxon>Streptophyta</taxon>
        <taxon>Embryophyta</taxon>
        <taxon>Tracheophyta</taxon>
        <taxon>Spermatophyta</taxon>
        <taxon>Magnoliopsida</taxon>
        <taxon>eudicotyledons</taxon>
        <taxon>Gunneridae</taxon>
        <taxon>Pentapetalae</taxon>
        <taxon>rosids</taxon>
        <taxon>fabids</taxon>
        <taxon>Rosales</taxon>
        <taxon>Rosaceae</taxon>
        <taxon>Amygdaloideae</taxon>
        <taxon>Amygdaleae</taxon>
        <taxon>Prunus</taxon>
    </lineage>
</organism>
<reference evidence="1 2" key="1">
    <citation type="journal article" date="2013" name="Nat. Genet.">
        <title>The high-quality draft genome of peach (Prunus persica) identifies unique patterns of genetic diversity, domestication and genome evolution.</title>
        <authorList>
            <consortium name="International Peach Genome Initiative"/>
            <person name="Verde I."/>
            <person name="Abbott A.G."/>
            <person name="Scalabrin S."/>
            <person name="Jung S."/>
            <person name="Shu S."/>
            <person name="Marroni F."/>
            <person name="Zhebentyayeva T."/>
            <person name="Dettori M.T."/>
            <person name="Grimwood J."/>
            <person name="Cattonaro F."/>
            <person name="Zuccolo A."/>
            <person name="Rossini L."/>
            <person name="Jenkins J."/>
            <person name="Vendramin E."/>
            <person name="Meisel L.A."/>
            <person name="Decroocq V."/>
            <person name="Sosinski B."/>
            <person name="Prochnik S."/>
            <person name="Mitros T."/>
            <person name="Policriti A."/>
            <person name="Cipriani G."/>
            <person name="Dondini L."/>
            <person name="Ficklin S."/>
            <person name="Goodstein D.M."/>
            <person name="Xuan P."/>
            <person name="Del Fabbro C."/>
            <person name="Aramini V."/>
            <person name="Copetti D."/>
            <person name="Gonzalez S."/>
            <person name="Horner D.S."/>
            <person name="Falchi R."/>
            <person name="Lucas S."/>
            <person name="Mica E."/>
            <person name="Maldonado J."/>
            <person name="Lazzari B."/>
            <person name="Bielenberg D."/>
            <person name="Pirona R."/>
            <person name="Miculan M."/>
            <person name="Barakat A."/>
            <person name="Testolin R."/>
            <person name="Stella A."/>
            <person name="Tartarini S."/>
            <person name="Tonutti P."/>
            <person name="Arus P."/>
            <person name="Orellana A."/>
            <person name="Wells C."/>
            <person name="Main D."/>
            <person name="Vizzotto G."/>
            <person name="Silva H."/>
            <person name="Salamini F."/>
            <person name="Schmutz J."/>
            <person name="Morgante M."/>
            <person name="Rokhsar D.S."/>
        </authorList>
    </citation>
    <scope>NUCLEOTIDE SEQUENCE [LARGE SCALE GENOMIC DNA]</scope>
    <source>
        <strain evidence="2">cv. Nemared</strain>
    </source>
</reference>
<evidence type="ECO:0000313" key="2">
    <source>
        <dbReference type="Proteomes" id="UP000006882"/>
    </source>
</evidence>